<evidence type="ECO:0000313" key="4">
    <source>
        <dbReference type="Proteomes" id="UP000598174"/>
    </source>
</evidence>
<reference evidence="3" key="1">
    <citation type="submission" date="2021-01" db="EMBL/GenBank/DDBJ databases">
        <title>Whole genome shotgun sequence of Actinoplanes ferrugineus NBRC 15555.</title>
        <authorList>
            <person name="Komaki H."/>
            <person name="Tamura T."/>
        </authorList>
    </citation>
    <scope>NUCLEOTIDE SEQUENCE</scope>
    <source>
        <strain evidence="3">NBRC 15555</strain>
    </source>
</reference>
<dbReference type="Pfam" id="PF13360">
    <property type="entry name" value="PQQ_2"/>
    <property type="match status" value="1"/>
</dbReference>
<evidence type="ECO:0000256" key="1">
    <source>
        <dbReference type="SAM" id="SignalP"/>
    </source>
</evidence>
<dbReference type="AlphaFoldDB" id="A0A919J451"/>
<dbReference type="InterPro" id="IPR018391">
    <property type="entry name" value="PQQ_b-propeller_rpt"/>
</dbReference>
<feature type="domain" description="Pyrrolo-quinoline quinone repeat" evidence="2">
    <location>
        <begin position="95"/>
        <end position="303"/>
    </location>
</feature>
<dbReference type="SUPFAM" id="SSF50998">
    <property type="entry name" value="Quinoprotein alcohol dehydrogenase-like"/>
    <property type="match status" value="1"/>
</dbReference>
<gene>
    <name evidence="3" type="ORF">Afe05nite_63110</name>
</gene>
<keyword evidence="4" id="KW-1185">Reference proteome</keyword>
<feature type="chain" id="PRO_5038712098" description="Pyrrolo-quinoline quinone repeat domain-containing protein" evidence="1">
    <location>
        <begin position="20"/>
        <end position="366"/>
    </location>
</feature>
<evidence type="ECO:0000259" key="2">
    <source>
        <dbReference type="Pfam" id="PF13360"/>
    </source>
</evidence>
<dbReference type="EMBL" id="BOMM01000055">
    <property type="protein sequence ID" value="GIE14471.1"/>
    <property type="molecule type" value="Genomic_DNA"/>
</dbReference>
<evidence type="ECO:0000313" key="3">
    <source>
        <dbReference type="EMBL" id="GIE14471.1"/>
    </source>
</evidence>
<dbReference type="Gene3D" id="2.130.10.10">
    <property type="entry name" value="YVTN repeat-like/Quinoprotein amine dehydrogenase"/>
    <property type="match status" value="1"/>
</dbReference>
<organism evidence="3 4">
    <name type="scientific">Paractinoplanes ferrugineus</name>
    <dbReference type="NCBI Taxonomy" id="113564"/>
    <lineage>
        <taxon>Bacteria</taxon>
        <taxon>Bacillati</taxon>
        <taxon>Actinomycetota</taxon>
        <taxon>Actinomycetes</taxon>
        <taxon>Micromonosporales</taxon>
        <taxon>Micromonosporaceae</taxon>
        <taxon>Paractinoplanes</taxon>
    </lineage>
</organism>
<keyword evidence="1" id="KW-0732">Signal</keyword>
<dbReference type="SMART" id="SM00564">
    <property type="entry name" value="PQQ"/>
    <property type="match status" value="3"/>
</dbReference>
<proteinExistence type="predicted"/>
<dbReference type="InterPro" id="IPR002372">
    <property type="entry name" value="PQQ_rpt_dom"/>
</dbReference>
<sequence>MVVALLLLLLGGAASPARLRPMVEVAGSGGLTVSSYRLGATALYTAQAAAGGTGAVVRAAPVVPGGPRWSVPVSAGEPTLELDDTGSTLVVSPGRDGRITFLDARTGKVRWRTSDYAIASVAGDRVVVDSDGVTRMADLVTGRTLWQRPGPAMVLDTDPAHRTVLAVDQQGLPSLLSADDGHLLSGGRGRAVDPWEWAEGGQSETIIGDTLYLHTDMFLAAYRLPDLRPRWRVRIAEPDTLAACGTLICATGGRGVTAIDPATGGIRWTGPRWRSITPDGLAVADDLTAARLDPADGRVVRTYGRGAVAGDLLLRNDRDRTWVTGLVSGEILGVLPLVVRSRSCSLTGDYLVCPGDAQAVTVWKVR</sequence>
<dbReference type="InterPro" id="IPR011047">
    <property type="entry name" value="Quinoprotein_ADH-like_sf"/>
</dbReference>
<dbReference type="InterPro" id="IPR015943">
    <property type="entry name" value="WD40/YVTN_repeat-like_dom_sf"/>
</dbReference>
<name>A0A919J451_9ACTN</name>
<accession>A0A919J451</accession>
<comment type="caution">
    <text evidence="3">The sequence shown here is derived from an EMBL/GenBank/DDBJ whole genome shotgun (WGS) entry which is preliminary data.</text>
</comment>
<protein>
    <recommendedName>
        <fullName evidence="2">Pyrrolo-quinoline quinone repeat domain-containing protein</fullName>
    </recommendedName>
</protein>
<dbReference type="Proteomes" id="UP000598174">
    <property type="component" value="Unassembled WGS sequence"/>
</dbReference>
<feature type="signal peptide" evidence="1">
    <location>
        <begin position="1"/>
        <end position="19"/>
    </location>
</feature>